<name>A0A2M7S988_9BACT</name>
<gene>
    <name evidence="3" type="primary">rsmD</name>
    <name evidence="3" type="ORF">COY52_08110</name>
</gene>
<dbReference type="Pfam" id="PF03602">
    <property type="entry name" value="Cons_hypoth95"/>
    <property type="match status" value="1"/>
</dbReference>
<dbReference type="PANTHER" id="PTHR43542">
    <property type="entry name" value="METHYLTRANSFERASE"/>
    <property type="match status" value="1"/>
</dbReference>
<evidence type="ECO:0000313" key="3">
    <source>
        <dbReference type="EMBL" id="PIZ16087.1"/>
    </source>
</evidence>
<dbReference type="CDD" id="cd02440">
    <property type="entry name" value="AdoMet_MTases"/>
    <property type="match status" value="1"/>
</dbReference>
<dbReference type="Gene3D" id="3.40.50.150">
    <property type="entry name" value="Vaccinia Virus protein VP39"/>
    <property type="match status" value="1"/>
</dbReference>
<evidence type="ECO:0000256" key="2">
    <source>
        <dbReference type="ARBA" id="ARBA00022679"/>
    </source>
</evidence>
<dbReference type="GO" id="GO:0031167">
    <property type="term" value="P:rRNA methylation"/>
    <property type="evidence" value="ECO:0007669"/>
    <property type="project" value="InterPro"/>
</dbReference>
<sequence length="221" mass="24414">MSQGDSFGKGIYLICVIYLKICVISENMMRITGGEFRGRKIKTLEGISTRPISEMARKALFDLIGPRVIDSAFLDLFAGTGSVGIEALSRNAVSAVFVENAEKAVRVIEYNLKTLGIGGRSSVFRNDVLSWLNIAEAKGDEFDIIFIGPPYYKGYADRVLDSLEKKNVLREGGVIFVQRHKKEKVIIPGGLALADERKYGDTVLLIIKVKPVKPVQPFKSL</sequence>
<evidence type="ECO:0000256" key="1">
    <source>
        <dbReference type="ARBA" id="ARBA00022603"/>
    </source>
</evidence>
<dbReference type="EMBL" id="PFMR01000212">
    <property type="protein sequence ID" value="PIZ16087.1"/>
    <property type="molecule type" value="Genomic_DNA"/>
</dbReference>
<dbReference type="InterPro" id="IPR004398">
    <property type="entry name" value="RNA_MeTrfase_RsmD"/>
</dbReference>
<organism evidence="3 4">
    <name type="scientific">Candidatus Desantisbacteria bacterium CG_4_10_14_0_8_um_filter_48_22</name>
    <dbReference type="NCBI Taxonomy" id="1974543"/>
    <lineage>
        <taxon>Bacteria</taxon>
        <taxon>Candidatus Desantisiibacteriota</taxon>
    </lineage>
</organism>
<keyword evidence="2 3" id="KW-0808">Transferase</keyword>
<reference evidence="4" key="1">
    <citation type="submission" date="2017-09" db="EMBL/GenBank/DDBJ databases">
        <title>Depth-based differentiation of microbial function through sediment-hosted aquifers and enrichment of novel symbionts in the deep terrestrial subsurface.</title>
        <authorList>
            <person name="Probst A.J."/>
            <person name="Ladd B."/>
            <person name="Jarett J.K."/>
            <person name="Geller-Mcgrath D.E."/>
            <person name="Sieber C.M.K."/>
            <person name="Emerson J.B."/>
            <person name="Anantharaman K."/>
            <person name="Thomas B.C."/>
            <person name="Malmstrom R."/>
            <person name="Stieglmeier M."/>
            <person name="Klingl A."/>
            <person name="Woyke T."/>
            <person name="Ryan C.M."/>
            <person name="Banfield J.F."/>
        </authorList>
    </citation>
    <scope>NUCLEOTIDE SEQUENCE [LARGE SCALE GENOMIC DNA]</scope>
</reference>
<dbReference type="NCBIfam" id="TIGR00095">
    <property type="entry name" value="16S rRNA (guanine(966)-N(2))-methyltransferase RsmD"/>
    <property type="match status" value="1"/>
</dbReference>
<accession>A0A2M7S988</accession>
<dbReference type="Proteomes" id="UP000229307">
    <property type="component" value="Unassembled WGS sequence"/>
</dbReference>
<keyword evidence="1 3" id="KW-0489">Methyltransferase</keyword>
<dbReference type="AlphaFoldDB" id="A0A2M7S988"/>
<protein>
    <submittedName>
        <fullName evidence="3">16S rRNA (Guanine(966)-N(2))-methyltransferase RsmD</fullName>
    </submittedName>
</protein>
<dbReference type="InterPro" id="IPR029063">
    <property type="entry name" value="SAM-dependent_MTases_sf"/>
</dbReference>
<evidence type="ECO:0000313" key="4">
    <source>
        <dbReference type="Proteomes" id="UP000229307"/>
    </source>
</evidence>
<dbReference type="PIRSF" id="PIRSF004553">
    <property type="entry name" value="CHP00095"/>
    <property type="match status" value="1"/>
</dbReference>
<proteinExistence type="predicted"/>
<dbReference type="GO" id="GO:0008168">
    <property type="term" value="F:methyltransferase activity"/>
    <property type="evidence" value="ECO:0007669"/>
    <property type="project" value="UniProtKB-KW"/>
</dbReference>
<dbReference type="PANTHER" id="PTHR43542:SF1">
    <property type="entry name" value="METHYLTRANSFERASE"/>
    <property type="match status" value="1"/>
</dbReference>
<comment type="caution">
    <text evidence="3">The sequence shown here is derived from an EMBL/GenBank/DDBJ whole genome shotgun (WGS) entry which is preliminary data.</text>
</comment>
<dbReference type="SUPFAM" id="SSF53335">
    <property type="entry name" value="S-adenosyl-L-methionine-dependent methyltransferases"/>
    <property type="match status" value="1"/>
</dbReference>